<reference evidence="2" key="1">
    <citation type="journal article" date="2023" name="Mol. Phylogenet. Evol.">
        <title>Genome-scale phylogeny and comparative genomics of the fungal order Sordariales.</title>
        <authorList>
            <person name="Hensen N."/>
            <person name="Bonometti L."/>
            <person name="Westerberg I."/>
            <person name="Brannstrom I.O."/>
            <person name="Guillou S."/>
            <person name="Cros-Aarteil S."/>
            <person name="Calhoun S."/>
            <person name="Haridas S."/>
            <person name="Kuo A."/>
            <person name="Mondo S."/>
            <person name="Pangilinan J."/>
            <person name="Riley R."/>
            <person name="LaButti K."/>
            <person name="Andreopoulos B."/>
            <person name="Lipzen A."/>
            <person name="Chen C."/>
            <person name="Yan M."/>
            <person name="Daum C."/>
            <person name="Ng V."/>
            <person name="Clum A."/>
            <person name="Steindorff A."/>
            <person name="Ohm R.A."/>
            <person name="Martin F."/>
            <person name="Silar P."/>
            <person name="Natvig D.O."/>
            <person name="Lalanne C."/>
            <person name="Gautier V."/>
            <person name="Ament-Velasquez S.L."/>
            <person name="Kruys A."/>
            <person name="Hutchinson M.I."/>
            <person name="Powell A.J."/>
            <person name="Barry K."/>
            <person name="Miller A.N."/>
            <person name="Grigoriev I.V."/>
            <person name="Debuchy R."/>
            <person name="Gladieux P."/>
            <person name="Hiltunen Thoren M."/>
            <person name="Johannesson H."/>
        </authorList>
    </citation>
    <scope>NUCLEOTIDE SEQUENCE</scope>
    <source>
        <strain evidence="2">CBS 118394</strain>
    </source>
</reference>
<gene>
    <name evidence="2" type="ORF">B0H66DRAFT_180834</name>
</gene>
<evidence type="ECO:0000313" key="2">
    <source>
        <dbReference type="EMBL" id="KAK3321787.1"/>
    </source>
</evidence>
<dbReference type="EMBL" id="JAUEDM010000003">
    <property type="protein sequence ID" value="KAK3321787.1"/>
    <property type="molecule type" value="Genomic_DNA"/>
</dbReference>
<evidence type="ECO:0000313" key="3">
    <source>
        <dbReference type="Proteomes" id="UP001283341"/>
    </source>
</evidence>
<reference evidence="2" key="2">
    <citation type="submission" date="2023-06" db="EMBL/GenBank/DDBJ databases">
        <authorList>
            <consortium name="Lawrence Berkeley National Laboratory"/>
            <person name="Haridas S."/>
            <person name="Hensen N."/>
            <person name="Bonometti L."/>
            <person name="Westerberg I."/>
            <person name="Brannstrom I.O."/>
            <person name="Guillou S."/>
            <person name="Cros-Aarteil S."/>
            <person name="Calhoun S."/>
            <person name="Kuo A."/>
            <person name="Mondo S."/>
            <person name="Pangilinan J."/>
            <person name="Riley R."/>
            <person name="Labutti K."/>
            <person name="Andreopoulos B."/>
            <person name="Lipzen A."/>
            <person name="Chen C."/>
            <person name="Yanf M."/>
            <person name="Daum C."/>
            <person name="Ng V."/>
            <person name="Clum A."/>
            <person name="Steindorff A."/>
            <person name="Ohm R."/>
            <person name="Martin F."/>
            <person name="Silar P."/>
            <person name="Natvig D."/>
            <person name="Lalanne C."/>
            <person name="Gautier V."/>
            <person name="Ament-Velasquez S.L."/>
            <person name="Kruys A."/>
            <person name="Hutchinson M.I."/>
            <person name="Powell A.J."/>
            <person name="Barry K."/>
            <person name="Miller A.N."/>
            <person name="Grigoriev I.V."/>
            <person name="Debuchy R."/>
            <person name="Gladieux P."/>
            <person name="Thoren M.H."/>
            <person name="Johannesson H."/>
        </authorList>
    </citation>
    <scope>NUCLEOTIDE SEQUENCE</scope>
    <source>
        <strain evidence="2">CBS 118394</strain>
    </source>
</reference>
<keyword evidence="3" id="KW-1185">Reference proteome</keyword>
<feature type="region of interest" description="Disordered" evidence="1">
    <location>
        <begin position="1"/>
        <end position="33"/>
    </location>
</feature>
<dbReference type="Proteomes" id="UP001283341">
    <property type="component" value="Unassembled WGS sequence"/>
</dbReference>
<organism evidence="2 3">
    <name type="scientific">Apodospora peruviana</name>
    <dbReference type="NCBI Taxonomy" id="516989"/>
    <lineage>
        <taxon>Eukaryota</taxon>
        <taxon>Fungi</taxon>
        <taxon>Dikarya</taxon>
        <taxon>Ascomycota</taxon>
        <taxon>Pezizomycotina</taxon>
        <taxon>Sordariomycetes</taxon>
        <taxon>Sordariomycetidae</taxon>
        <taxon>Sordariales</taxon>
        <taxon>Lasiosphaeriaceae</taxon>
        <taxon>Apodospora</taxon>
    </lineage>
</organism>
<name>A0AAE0IAY7_9PEZI</name>
<proteinExistence type="predicted"/>
<comment type="caution">
    <text evidence="2">The sequence shown here is derived from an EMBL/GenBank/DDBJ whole genome shotgun (WGS) entry which is preliminary data.</text>
</comment>
<sequence>MRSTKMNKRSFSPTMPSNKIPVQEKPARKRHKENEIDIDTTRGLCGACSAVFDDRAEPPRLNYLESGVSEKYLESDVFRRYRRNRSKYLNHHWNLRLLNESSRRGCKLCTLLLQALAYEKYTSPVGFCSRDWGRPHEKSEGELWRHDIDSGGGALEIHFAHEWIPPKTLSGQLEPFESNDRLPKLAAHYVYQHQTTPDDVSSVMDQARNTIATTRHWFERCESGHDSCRRETLNKFAPTRLIKISPGRAITSSFPNHFKGLFITPPSAIAGVT</sequence>
<evidence type="ECO:0000256" key="1">
    <source>
        <dbReference type="SAM" id="MobiDB-lite"/>
    </source>
</evidence>
<dbReference type="AlphaFoldDB" id="A0AAE0IAY7"/>
<protein>
    <submittedName>
        <fullName evidence="2">Uncharacterized protein</fullName>
    </submittedName>
</protein>
<accession>A0AAE0IAY7</accession>